<dbReference type="Proteomes" id="UP000266206">
    <property type="component" value="Unassembled WGS sequence"/>
</dbReference>
<dbReference type="NCBIfam" id="NF004778">
    <property type="entry name" value="PRK06124.1"/>
    <property type="match status" value="1"/>
</dbReference>
<dbReference type="PANTHER" id="PTHR42760">
    <property type="entry name" value="SHORT-CHAIN DEHYDROGENASES/REDUCTASES FAMILY MEMBER"/>
    <property type="match status" value="1"/>
</dbReference>
<accession>A0A3A1YX20</accession>
<dbReference type="InterPro" id="IPR020904">
    <property type="entry name" value="Sc_DH/Rdtase_CS"/>
</dbReference>
<dbReference type="Pfam" id="PF13561">
    <property type="entry name" value="adh_short_C2"/>
    <property type="match status" value="1"/>
</dbReference>
<evidence type="ECO:0000256" key="1">
    <source>
        <dbReference type="ARBA" id="ARBA00006484"/>
    </source>
</evidence>
<evidence type="ECO:0000313" key="3">
    <source>
        <dbReference type="EMBL" id="RIY41718.1"/>
    </source>
</evidence>
<dbReference type="SUPFAM" id="SSF51735">
    <property type="entry name" value="NAD(P)-binding Rossmann-fold domains"/>
    <property type="match status" value="1"/>
</dbReference>
<protein>
    <submittedName>
        <fullName evidence="3">Gluconate 5-dehydrogenase</fullName>
    </submittedName>
</protein>
<dbReference type="PRINTS" id="PR00080">
    <property type="entry name" value="SDRFAMILY"/>
</dbReference>
<reference evidence="3 4" key="1">
    <citation type="submission" date="2017-08" db="EMBL/GenBank/DDBJ databases">
        <title>Pusillimonas indicus sp. nov., a member of the family Alcaligenaceae isolated from surface seawater.</title>
        <authorList>
            <person name="Li J."/>
        </authorList>
    </citation>
    <scope>NUCLEOTIDE SEQUENCE [LARGE SCALE GENOMIC DNA]</scope>
    <source>
        <strain evidence="3 4">L52-1-41</strain>
    </source>
</reference>
<dbReference type="InterPro" id="IPR002347">
    <property type="entry name" value="SDR_fam"/>
</dbReference>
<dbReference type="PRINTS" id="PR00081">
    <property type="entry name" value="GDHRDH"/>
</dbReference>
<keyword evidence="2" id="KW-0560">Oxidoreductase</keyword>
<dbReference type="GO" id="GO:0016616">
    <property type="term" value="F:oxidoreductase activity, acting on the CH-OH group of donors, NAD or NADP as acceptor"/>
    <property type="evidence" value="ECO:0007669"/>
    <property type="project" value="TreeGrafter"/>
</dbReference>
<dbReference type="Gene3D" id="3.40.50.720">
    <property type="entry name" value="NAD(P)-binding Rossmann-like Domain"/>
    <property type="match status" value="1"/>
</dbReference>
<dbReference type="InterPro" id="IPR036291">
    <property type="entry name" value="NAD(P)-bd_dom_sf"/>
</dbReference>
<evidence type="ECO:0000313" key="4">
    <source>
        <dbReference type="Proteomes" id="UP000266206"/>
    </source>
</evidence>
<sequence length="267" mass="27984">MLFLECVVTMFKPDFSLNNRLALVTGSTRGLGYAIASAYAASGANVIINGRDPERTQAVARQLREQGATAHAWVQDIADFDSLPQAYANLCNQWGTPDILVNNVGIRIRKPLSSASVNDINQLIHVNLSAAVFLSKLAAGAMLDHNSQPSGRIISLTSIAGNLARSGDAIYPIAKLGLKGLVHSLAVEYGPYGITSNGVAPGTFATEANADLVADPVRGPVVIGRNPLGRWGQPEEITGAAVFLASSSAAYVNGHVLVVDGGFSITF</sequence>
<dbReference type="EMBL" id="NQYH01000002">
    <property type="protein sequence ID" value="RIY41718.1"/>
    <property type="molecule type" value="Genomic_DNA"/>
</dbReference>
<proteinExistence type="inferred from homology"/>
<comment type="similarity">
    <text evidence="1">Belongs to the short-chain dehydrogenases/reductases (SDR) family.</text>
</comment>
<dbReference type="AlphaFoldDB" id="A0A3A1YX20"/>
<dbReference type="PANTHER" id="PTHR42760:SF133">
    <property type="entry name" value="3-OXOACYL-[ACYL-CARRIER-PROTEIN] REDUCTASE"/>
    <property type="match status" value="1"/>
</dbReference>
<dbReference type="FunFam" id="3.40.50.720:FF:000084">
    <property type="entry name" value="Short-chain dehydrogenase reductase"/>
    <property type="match status" value="1"/>
</dbReference>
<comment type="caution">
    <text evidence="3">The sequence shown here is derived from an EMBL/GenBank/DDBJ whole genome shotgun (WGS) entry which is preliminary data.</text>
</comment>
<dbReference type="OrthoDB" id="9803333at2"/>
<gene>
    <name evidence="3" type="ORF">CJP73_04530</name>
</gene>
<organism evidence="3 4">
    <name type="scientific">Neopusillimonas maritima</name>
    <dbReference type="NCBI Taxonomy" id="2026239"/>
    <lineage>
        <taxon>Bacteria</taxon>
        <taxon>Pseudomonadati</taxon>
        <taxon>Pseudomonadota</taxon>
        <taxon>Betaproteobacteria</taxon>
        <taxon>Burkholderiales</taxon>
        <taxon>Alcaligenaceae</taxon>
        <taxon>Neopusillimonas</taxon>
    </lineage>
</organism>
<name>A0A3A1YX20_9BURK</name>
<dbReference type="PROSITE" id="PS00061">
    <property type="entry name" value="ADH_SHORT"/>
    <property type="match status" value="1"/>
</dbReference>
<evidence type="ECO:0000256" key="2">
    <source>
        <dbReference type="ARBA" id="ARBA00023002"/>
    </source>
</evidence>